<keyword evidence="10" id="KW-1185">Reference proteome</keyword>
<dbReference type="InterPro" id="IPR002657">
    <property type="entry name" value="BilAc:Na_symport/Acr3"/>
</dbReference>
<dbReference type="Proteomes" id="UP001501480">
    <property type="component" value="Unassembled WGS sequence"/>
</dbReference>
<comment type="subcellular location">
    <subcellularLocation>
        <location evidence="1">Cell membrane</location>
        <topology evidence="1">Multi-pass membrane protein</topology>
    </subcellularLocation>
</comment>
<name>A0ABP5HHB3_9ACTN</name>
<evidence type="ECO:0000256" key="5">
    <source>
        <dbReference type="ARBA" id="ARBA00022692"/>
    </source>
</evidence>
<evidence type="ECO:0000256" key="7">
    <source>
        <dbReference type="ARBA" id="ARBA00023136"/>
    </source>
</evidence>
<dbReference type="InterPro" id="IPR004706">
    <property type="entry name" value="Arsenical-R_Acr3"/>
</dbReference>
<feature type="transmembrane region" description="Helical" evidence="8">
    <location>
        <begin position="290"/>
        <end position="312"/>
    </location>
</feature>
<keyword evidence="5 8" id="KW-0812">Transmembrane</keyword>
<organism evidence="9 10">
    <name type="scientific">Aeromicrobium halocynthiae</name>
    <dbReference type="NCBI Taxonomy" id="560557"/>
    <lineage>
        <taxon>Bacteria</taxon>
        <taxon>Bacillati</taxon>
        <taxon>Actinomycetota</taxon>
        <taxon>Actinomycetes</taxon>
        <taxon>Propionibacteriales</taxon>
        <taxon>Nocardioidaceae</taxon>
        <taxon>Aeromicrobium</taxon>
    </lineage>
</organism>
<feature type="transmembrane region" description="Helical" evidence="8">
    <location>
        <begin position="96"/>
        <end position="117"/>
    </location>
</feature>
<evidence type="ECO:0000256" key="4">
    <source>
        <dbReference type="ARBA" id="ARBA00022475"/>
    </source>
</evidence>
<keyword evidence="3" id="KW-0813">Transport</keyword>
<sequence>MSRDRLERHQVWWYLAALLVGLGLGSRWDDADRWVEPALWPLLALLLYATFTQLPLGSLGAAFADRRFLVTALAGNFVVVPALVAALLPLTPDDPMLRFGLVLVLVVPCTDWFITFAQLGRADAVRATAFAPVSLLVQLMLLPAYLWLLTDVDLGVVVPAREVWPAVLVVLVPLVLAVLTVRVGRGGAAGGPREAWVERLGWWPVPLLATVILAVATANVGAVRGSLDVLAVVGLVAGAYLALALGAARLLATLVRLPLEQGRTLAFTMGTRNSFIVLPLALALPAGWEIVPIVVVTQSLVELLAMIVYVWLVPQVVFADRPASA</sequence>
<accession>A0ABP5HHB3</accession>
<evidence type="ECO:0000313" key="10">
    <source>
        <dbReference type="Proteomes" id="UP001501480"/>
    </source>
</evidence>
<evidence type="ECO:0000256" key="3">
    <source>
        <dbReference type="ARBA" id="ARBA00022448"/>
    </source>
</evidence>
<dbReference type="EMBL" id="BAAAPY010000002">
    <property type="protein sequence ID" value="GAA2073793.1"/>
    <property type="molecule type" value="Genomic_DNA"/>
</dbReference>
<feature type="transmembrane region" description="Helical" evidence="8">
    <location>
        <begin position="129"/>
        <end position="148"/>
    </location>
</feature>
<proteinExistence type="inferred from homology"/>
<comment type="caution">
    <text evidence="9">The sequence shown here is derived from an EMBL/GenBank/DDBJ whole genome shotgun (WGS) entry which is preliminary data.</text>
</comment>
<evidence type="ECO:0000256" key="6">
    <source>
        <dbReference type="ARBA" id="ARBA00022989"/>
    </source>
</evidence>
<feature type="transmembrane region" description="Helical" evidence="8">
    <location>
        <begin position="40"/>
        <end position="61"/>
    </location>
</feature>
<comment type="similarity">
    <text evidence="2">Belongs to the arsenical resistance-3 (ACR3) (TC 2.A.59) family.</text>
</comment>
<dbReference type="PANTHER" id="PTHR43057:SF1">
    <property type="entry name" value="ARSENICAL-RESISTANCE PROTEIN 3"/>
    <property type="match status" value="1"/>
</dbReference>
<keyword evidence="4" id="KW-1003">Cell membrane</keyword>
<dbReference type="RefSeq" id="WP_344325341.1">
    <property type="nucleotide sequence ID" value="NZ_BAAAPY010000002.1"/>
</dbReference>
<dbReference type="PANTHER" id="PTHR43057">
    <property type="entry name" value="ARSENITE EFFLUX TRANSPORTER"/>
    <property type="match status" value="1"/>
</dbReference>
<evidence type="ECO:0000256" key="8">
    <source>
        <dbReference type="SAM" id="Phobius"/>
    </source>
</evidence>
<gene>
    <name evidence="9" type="ORF">GCM10009821_10260</name>
</gene>
<evidence type="ECO:0000313" key="9">
    <source>
        <dbReference type="EMBL" id="GAA2073793.1"/>
    </source>
</evidence>
<feature type="transmembrane region" description="Helical" evidence="8">
    <location>
        <begin position="12"/>
        <end position="28"/>
    </location>
</feature>
<reference evidence="10" key="1">
    <citation type="journal article" date="2019" name="Int. J. Syst. Evol. Microbiol.">
        <title>The Global Catalogue of Microorganisms (GCM) 10K type strain sequencing project: providing services to taxonomists for standard genome sequencing and annotation.</title>
        <authorList>
            <consortium name="The Broad Institute Genomics Platform"/>
            <consortium name="The Broad Institute Genome Sequencing Center for Infectious Disease"/>
            <person name="Wu L."/>
            <person name="Ma J."/>
        </authorList>
    </citation>
    <scope>NUCLEOTIDE SEQUENCE [LARGE SCALE GENOMIC DNA]</scope>
    <source>
        <strain evidence="10">JCM 15749</strain>
    </source>
</reference>
<keyword evidence="7 8" id="KW-0472">Membrane</keyword>
<protein>
    <submittedName>
        <fullName evidence="9">Arsenic resistance protein</fullName>
    </submittedName>
</protein>
<feature type="transmembrane region" description="Helical" evidence="8">
    <location>
        <begin position="68"/>
        <end position="90"/>
    </location>
</feature>
<evidence type="ECO:0000256" key="2">
    <source>
        <dbReference type="ARBA" id="ARBA00010110"/>
    </source>
</evidence>
<evidence type="ECO:0000256" key="1">
    <source>
        <dbReference type="ARBA" id="ARBA00004651"/>
    </source>
</evidence>
<feature type="transmembrane region" description="Helical" evidence="8">
    <location>
        <begin position="163"/>
        <end position="181"/>
    </location>
</feature>
<dbReference type="InterPro" id="IPR038770">
    <property type="entry name" value="Na+/solute_symporter_sf"/>
</dbReference>
<feature type="transmembrane region" description="Helical" evidence="8">
    <location>
        <begin position="202"/>
        <end position="223"/>
    </location>
</feature>
<dbReference type="Pfam" id="PF01758">
    <property type="entry name" value="SBF"/>
    <property type="match status" value="1"/>
</dbReference>
<keyword evidence="6 8" id="KW-1133">Transmembrane helix</keyword>
<feature type="transmembrane region" description="Helical" evidence="8">
    <location>
        <begin position="229"/>
        <end position="252"/>
    </location>
</feature>
<dbReference type="Gene3D" id="1.20.1530.20">
    <property type="match status" value="1"/>
</dbReference>